<proteinExistence type="inferred from homology"/>
<evidence type="ECO:0000256" key="4">
    <source>
        <dbReference type="SAM" id="MobiDB-lite"/>
    </source>
</evidence>
<evidence type="ECO:0000256" key="3">
    <source>
        <dbReference type="RuleBase" id="RU365026"/>
    </source>
</evidence>
<evidence type="ECO:0000313" key="7">
    <source>
        <dbReference type="Proteomes" id="UP001140206"/>
    </source>
</evidence>
<evidence type="ECO:0000259" key="5">
    <source>
        <dbReference type="Pfam" id="PF03081"/>
    </source>
</evidence>
<feature type="domain" description="Exocyst complex subunit Exo70 C-terminal" evidence="5">
    <location>
        <begin position="309"/>
        <end position="682"/>
    </location>
</feature>
<dbReference type="SUPFAM" id="SSF74788">
    <property type="entry name" value="Cullin repeat-like"/>
    <property type="match status" value="1"/>
</dbReference>
<feature type="compositionally biased region" description="Basic and acidic residues" evidence="4">
    <location>
        <begin position="483"/>
        <end position="494"/>
    </location>
</feature>
<gene>
    <name evidence="6" type="ORF">LUZ62_085879</name>
</gene>
<comment type="caution">
    <text evidence="6">The sequence shown here is derived from an EMBL/GenBank/DDBJ whole genome shotgun (WGS) entry which is preliminary data.</text>
</comment>
<dbReference type="EMBL" id="JAMFTS010000005">
    <property type="protein sequence ID" value="KAJ4751474.1"/>
    <property type="molecule type" value="Genomic_DNA"/>
</dbReference>
<comment type="similarity">
    <text evidence="1 3">Belongs to the EXO70 family.</text>
</comment>
<dbReference type="PANTHER" id="PTHR12542">
    <property type="entry name" value="EXOCYST COMPLEX PROTEIN EXO70"/>
    <property type="match status" value="1"/>
</dbReference>
<dbReference type="GO" id="GO:0000145">
    <property type="term" value="C:exocyst"/>
    <property type="evidence" value="ECO:0007669"/>
    <property type="project" value="InterPro"/>
</dbReference>
<dbReference type="InterPro" id="IPR004140">
    <property type="entry name" value="Exo70"/>
</dbReference>
<reference evidence="6" key="1">
    <citation type="submission" date="2022-08" db="EMBL/GenBank/DDBJ databases">
        <authorList>
            <person name="Marques A."/>
        </authorList>
    </citation>
    <scope>NUCLEOTIDE SEQUENCE</scope>
    <source>
        <strain evidence="6">RhyPub2mFocal</strain>
        <tissue evidence="6">Leaves</tissue>
    </source>
</reference>
<name>A0AAV8C855_9POAL</name>
<dbReference type="InterPro" id="IPR016159">
    <property type="entry name" value="Cullin_repeat-like_dom_sf"/>
</dbReference>
<comment type="function">
    <text evidence="3">Component of the exocyst complex.</text>
</comment>
<keyword evidence="3" id="KW-0268">Exocytosis</keyword>
<dbReference type="PANTHER" id="PTHR12542:SF127">
    <property type="entry name" value="EXOCYST COMPLEX COMPONENT EXO70C1"/>
    <property type="match status" value="1"/>
</dbReference>
<dbReference type="GO" id="GO:0006887">
    <property type="term" value="P:exocytosis"/>
    <property type="evidence" value="ECO:0007669"/>
    <property type="project" value="UniProtKB-KW"/>
</dbReference>
<dbReference type="AlphaFoldDB" id="A0AAV8C855"/>
<keyword evidence="7" id="KW-1185">Reference proteome</keyword>
<feature type="compositionally biased region" description="Basic and acidic residues" evidence="4">
    <location>
        <begin position="20"/>
        <end position="30"/>
    </location>
</feature>
<dbReference type="InterPro" id="IPR046364">
    <property type="entry name" value="Exo70_C"/>
</dbReference>
<feature type="region of interest" description="Disordered" evidence="4">
    <location>
        <begin position="483"/>
        <end position="503"/>
    </location>
</feature>
<dbReference type="Gene3D" id="1.20.1280.170">
    <property type="entry name" value="Exocyst complex component Exo70"/>
    <property type="match status" value="1"/>
</dbReference>
<evidence type="ECO:0000256" key="2">
    <source>
        <dbReference type="ARBA" id="ARBA00022448"/>
    </source>
</evidence>
<dbReference type="Pfam" id="PF03081">
    <property type="entry name" value="Exo70_C"/>
    <property type="match status" value="1"/>
</dbReference>
<dbReference type="Proteomes" id="UP001140206">
    <property type="component" value="Chromosome 5"/>
</dbReference>
<accession>A0AAV8C855</accession>
<keyword evidence="3" id="KW-0653">Protein transport</keyword>
<keyword evidence="2 3" id="KW-0813">Transport</keyword>
<feature type="compositionally biased region" description="Basic and acidic residues" evidence="4">
    <location>
        <begin position="40"/>
        <end position="55"/>
    </location>
</feature>
<protein>
    <recommendedName>
        <fullName evidence="3">Exocyst subunit Exo70 family protein</fullName>
    </recommendedName>
</protein>
<organism evidence="6 7">
    <name type="scientific">Rhynchospora pubera</name>
    <dbReference type="NCBI Taxonomy" id="906938"/>
    <lineage>
        <taxon>Eukaryota</taxon>
        <taxon>Viridiplantae</taxon>
        <taxon>Streptophyta</taxon>
        <taxon>Embryophyta</taxon>
        <taxon>Tracheophyta</taxon>
        <taxon>Spermatophyta</taxon>
        <taxon>Magnoliopsida</taxon>
        <taxon>Liliopsida</taxon>
        <taxon>Poales</taxon>
        <taxon>Cyperaceae</taxon>
        <taxon>Cyperoideae</taxon>
        <taxon>Rhynchosporeae</taxon>
        <taxon>Rhynchospora</taxon>
    </lineage>
</organism>
<feature type="region of interest" description="Disordered" evidence="4">
    <location>
        <begin position="1"/>
        <end position="88"/>
    </location>
</feature>
<evidence type="ECO:0000256" key="1">
    <source>
        <dbReference type="ARBA" id="ARBA00006756"/>
    </source>
</evidence>
<evidence type="ECO:0000313" key="6">
    <source>
        <dbReference type="EMBL" id="KAJ4751474.1"/>
    </source>
</evidence>
<feature type="compositionally biased region" description="Acidic residues" evidence="4">
    <location>
        <begin position="56"/>
        <end position="69"/>
    </location>
</feature>
<sequence>MEKNGNLVLPQKFSSFSSSAREEKLRESDRNLSLGNIKIEPFEKKELDLAKNQIKEEDEEGENGDEETNVENASHGEDSNPPAENEPDFATLSEEVDQFLASLTDPEKSDEVPEIPESVIDKLLDVVEKEVKKYENGDERWVQEHDDLPLLPAIGRVLHLSTETEKFCADLKYAHAMNRAGGILHLSMVLLEEEFYLLLLEDPHVDSHRAISFGRNQEPDRCVLPHTSTEEEGELNESSLPYPSEIIERLQEIATTMISAGYTAECCQIFSIARRNAFESSLLSLGFERPSIDDLVRMAWEPLEGEIATWIKVFKHAMKKGFPLERDLANKVFNNNKSISSEFFQNLVRESVLHLLNFPEAMFMTKCSAEKLFKMLDIYETLKDSEIVIESFFPEEGLKGEEEDPTVSYNLDLKSEVASVRSRIGESARAIFCDLERSIKADNAKTPVPGGAVHPLTRYVMNYLKYACEYKNTLEEIFREHHKTSCDDDEKPDKGNNNNNSENPFAAQLVEVMDLLNSNLDMKSKLYKDLSLSYIFLMNNGRYITQKIKGSEETCALLGETWTRNRSADVRNYHKNYQRETWSRVLTCLRNDGLMVKGSVQKPVLKERFKSFNSMFEEIHRAQSTWVVSDEQLKSELRVSIQAVVVQAYRSFKGRFEQHFSAGRQTEKYIKYSVEDLERLVDELFEGTPASIIKRR</sequence>
<dbReference type="GO" id="GO:0015031">
    <property type="term" value="P:protein transport"/>
    <property type="evidence" value="ECO:0007669"/>
    <property type="project" value="UniProtKB-KW"/>
</dbReference>
<dbReference type="GO" id="GO:0005546">
    <property type="term" value="F:phosphatidylinositol-4,5-bisphosphate binding"/>
    <property type="evidence" value="ECO:0007669"/>
    <property type="project" value="InterPro"/>
</dbReference>